<sequence>LLSLSKTPFSQIRFCLLSSLHTDLAIACSVRWYPSDRLVESFKTIRLILRSSTGHCLSSSRSRILLKVVLCARLLNFK</sequence>
<dbReference type="EMBL" id="AP015038">
    <property type="protein sequence ID" value="BAT87350.1"/>
    <property type="molecule type" value="Genomic_DNA"/>
</dbReference>
<dbReference type="Proteomes" id="UP000291084">
    <property type="component" value="Chromosome 5"/>
</dbReference>
<keyword evidence="2" id="KW-1185">Reference proteome</keyword>
<evidence type="ECO:0000313" key="1">
    <source>
        <dbReference type="EMBL" id="BAT87350.1"/>
    </source>
</evidence>
<organism evidence="1 2">
    <name type="scientific">Vigna angularis var. angularis</name>
    <dbReference type="NCBI Taxonomy" id="157739"/>
    <lineage>
        <taxon>Eukaryota</taxon>
        <taxon>Viridiplantae</taxon>
        <taxon>Streptophyta</taxon>
        <taxon>Embryophyta</taxon>
        <taxon>Tracheophyta</taxon>
        <taxon>Spermatophyta</taxon>
        <taxon>Magnoliopsida</taxon>
        <taxon>eudicotyledons</taxon>
        <taxon>Gunneridae</taxon>
        <taxon>Pentapetalae</taxon>
        <taxon>rosids</taxon>
        <taxon>fabids</taxon>
        <taxon>Fabales</taxon>
        <taxon>Fabaceae</taxon>
        <taxon>Papilionoideae</taxon>
        <taxon>50 kb inversion clade</taxon>
        <taxon>NPAAA clade</taxon>
        <taxon>indigoferoid/millettioid clade</taxon>
        <taxon>Phaseoleae</taxon>
        <taxon>Vigna</taxon>
    </lineage>
</organism>
<dbReference type="AlphaFoldDB" id="A0A0S3S3D8"/>
<evidence type="ECO:0000313" key="2">
    <source>
        <dbReference type="Proteomes" id="UP000291084"/>
    </source>
</evidence>
<proteinExistence type="predicted"/>
<protein>
    <submittedName>
        <fullName evidence="1">Uncharacterized protein</fullName>
    </submittedName>
</protein>
<reference evidence="1 2" key="1">
    <citation type="journal article" date="2015" name="Sci. Rep.">
        <title>The power of single molecule real-time sequencing technology in the de novo assembly of a eukaryotic genome.</title>
        <authorList>
            <person name="Sakai H."/>
            <person name="Naito K."/>
            <person name="Ogiso-Tanaka E."/>
            <person name="Takahashi Y."/>
            <person name="Iseki K."/>
            <person name="Muto C."/>
            <person name="Satou K."/>
            <person name="Teruya K."/>
            <person name="Shiroma A."/>
            <person name="Shimoji M."/>
            <person name="Hirano T."/>
            <person name="Itoh T."/>
            <person name="Kaga A."/>
            <person name="Tomooka N."/>
        </authorList>
    </citation>
    <scope>NUCLEOTIDE SEQUENCE [LARGE SCALE GENOMIC DNA]</scope>
    <source>
        <strain evidence="2">cv. Shumari</strain>
    </source>
</reference>
<name>A0A0S3S3D8_PHAAN</name>
<accession>A0A0S3S3D8</accession>
<gene>
    <name evidence="1" type="primary">Vigan.05G071000</name>
    <name evidence="1" type="ORF">VIGAN_05071000</name>
</gene>
<feature type="non-terminal residue" evidence="1">
    <location>
        <position position="1"/>
    </location>
</feature>